<keyword evidence="3" id="KW-0418">Kinase</keyword>
<comment type="caution">
    <text evidence="3">The sequence shown here is derived from an EMBL/GenBank/DDBJ whole genome shotgun (WGS) entry which is preliminary data.</text>
</comment>
<keyword evidence="3" id="KW-0808">Transferase</keyword>
<dbReference type="Pfam" id="PF00069">
    <property type="entry name" value="Pkinase"/>
    <property type="match status" value="1"/>
</dbReference>
<protein>
    <submittedName>
        <fullName evidence="3">Serine/threonine protein kinase</fullName>
    </submittedName>
</protein>
<evidence type="ECO:0000259" key="1">
    <source>
        <dbReference type="PROSITE" id="PS50011"/>
    </source>
</evidence>
<evidence type="ECO:0000313" key="3">
    <source>
        <dbReference type="EMBL" id="EAK8194392.1"/>
    </source>
</evidence>
<dbReference type="GO" id="GO:0004713">
    <property type="term" value="F:protein tyrosine kinase activity"/>
    <property type="evidence" value="ECO:0007669"/>
    <property type="project" value="InterPro"/>
</dbReference>
<dbReference type="PANTHER" id="PTHR24361:SF613">
    <property type="entry name" value="NUCLEAR RECEPTOR-BINDING PROTEIN-RELATED"/>
    <property type="match status" value="1"/>
</dbReference>
<dbReference type="AlphaFoldDB" id="A0A5C7E8Y1"/>
<dbReference type="SMART" id="SM00219">
    <property type="entry name" value="TyrKc"/>
    <property type="match status" value="1"/>
</dbReference>
<dbReference type="CDD" id="cd14014">
    <property type="entry name" value="STKc_PknB_like"/>
    <property type="match status" value="1"/>
</dbReference>
<dbReference type="SUPFAM" id="SSF56112">
    <property type="entry name" value="Protein kinase-like (PK-like)"/>
    <property type="match status" value="1"/>
</dbReference>
<name>A0A5C7E8Y1_CAMJU</name>
<keyword evidence="3" id="KW-0723">Serine/threonine-protein kinase</keyword>
<dbReference type="GO" id="GO:0004674">
    <property type="term" value="F:protein serine/threonine kinase activity"/>
    <property type="evidence" value="ECO:0007669"/>
    <property type="project" value="UniProtKB-KW"/>
</dbReference>
<evidence type="ECO:0000313" key="4">
    <source>
        <dbReference type="Proteomes" id="UP000358933"/>
    </source>
</evidence>
<dbReference type="InterPro" id="IPR053235">
    <property type="entry name" value="Ser_Thr_kinase"/>
</dbReference>
<dbReference type="PROSITE" id="PS00109">
    <property type="entry name" value="PROTEIN_KINASE_TYR"/>
    <property type="match status" value="1"/>
</dbReference>
<evidence type="ECO:0000313" key="2">
    <source>
        <dbReference type="EMBL" id="EAK8193272.1"/>
    </source>
</evidence>
<reference evidence="3 4" key="1">
    <citation type="submission" date="2019-04" db="EMBL/GenBank/DDBJ databases">
        <authorList>
            <person name="Ashton P.M."/>
            <person name="Dallman T."/>
            <person name="Nair S."/>
            <person name="De Pinna E."/>
            <person name="Peters T."/>
            <person name="Grant K."/>
        </authorList>
    </citation>
    <scope>NUCLEOTIDE SEQUENCE [LARGE SCALE GENOMIC DNA]</scope>
    <source>
        <strain evidence="3 4">OXC2299</strain>
    </source>
</reference>
<dbReference type="GO" id="GO:0005524">
    <property type="term" value="F:ATP binding"/>
    <property type="evidence" value="ECO:0007669"/>
    <property type="project" value="InterPro"/>
</dbReference>
<dbReference type="PANTHER" id="PTHR24361">
    <property type="entry name" value="MITOGEN-ACTIVATED KINASE KINASE KINASE"/>
    <property type="match status" value="1"/>
</dbReference>
<dbReference type="EMBL" id="AACJKW010000036">
    <property type="protein sequence ID" value="EAK8194392.1"/>
    <property type="molecule type" value="Genomic_DNA"/>
</dbReference>
<dbReference type="Proteomes" id="UP000358933">
    <property type="component" value="Unassembled WGS sequence"/>
</dbReference>
<accession>A0A5C7E8Y1</accession>
<dbReference type="Gene3D" id="1.10.510.10">
    <property type="entry name" value="Transferase(Phosphotransferase) domain 1"/>
    <property type="match status" value="1"/>
</dbReference>
<dbReference type="EMBL" id="AACJKW010000004">
    <property type="protein sequence ID" value="EAK8193272.1"/>
    <property type="molecule type" value="Genomic_DNA"/>
</dbReference>
<sequence length="384" mass="45920">MGQEIIKFIKQKDYEKITFLDEGSFGKVLLIRDVFIDELFVVKKYDPDDILDENNKKRFYKNFLDEIKILYKLNHKNIVRIFNYYPYENIYTAYIIMEYIQGKNIKEYFDDENNLENLNSIFIQLIEVFAYIEEKGIIHRDIREKNILIDADGVVKVIDFGLGKVFDISKNEDTLNSIINRNDVDTLPEEYFQKEYTIQTDIYYLGDLVYRLINNLAENKHNFEYFNILNKMIKKEKKFRYQSFADIKRELNKENFVNLKISQEDKAIYNIFSNYIIGYIDCFIGEPVLNANINEILGEIDKVIQRNSFNEYIENNSKLINIIIKNNFHTQQYPSSIKCEELDKFYKWFKALNGKMQKLVLDNLEEKISQIPFISKNDDFALPF</sequence>
<dbReference type="PROSITE" id="PS50011">
    <property type="entry name" value="PROTEIN_KINASE_DOM"/>
    <property type="match status" value="1"/>
</dbReference>
<dbReference type="InterPro" id="IPR008266">
    <property type="entry name" value="Tyr_kinase_AS"/>
</dbReference>
<organism evidence="3 4">
    <name type="scientific">Campylobacter jejuni</name>
    <dbReference type="NCBI Taxonomy" id="197"/>
    <lineage>
        <taxon>Bacteria</taxon>
        <taxon>Pseudomonadati</taxon>
        <taxon>Campylobacterota</taxon>
        <taxon>Epsilonproteobacteria</taxon>
        <taxon>Campylobacterales</taxon>
        <taxon>Campylobacteraceae</taxon>
        <taxon>Campylobacter</taxon>
    </lineage>
</organism>
<dbReference type="InterPro" id="IPR020635">
    <property type="entry name" value="Tyr_kinase_cat_dom"/>
</dbReference>
<gene>
    <name evidence="2" type="ORF">E7N58_03615</name>
    <name evidence="3" type="ORF">E7N58_09680</name>
</gene>
<dbReference type="InterPro" id="IPR000719">
    <property type="entry name" value="Prot_kinase_dom"/>
</dbReference>
<feature type="domain" description="Protein kinase" evidence="1">
    <location>
        <begin position="14"/>
        <end position="313"/>
    </location>
</feature>
<proteinExistence type="predicted"/>
<dbReference type="GO" id="GO:0005737">
    <property type="term" value="C:cytoplasm"/>
    <property type="evidence" value="ECO:0007669"/>
    <property type="project" value="TreeGrafter"/>
</dbReference>
<dbReference type="RefSeq" id="WP_002859843.1">
    <property type="nucleotide sequence ID" value="NZ_AP028331.1"/>
</dbReference>
<dbReference type="InterPro" id="IPR011009">
    <property type="entry name" value="Kinase-like_dom_sf"/>
</dbReference>